<evidence type="ECO:0000256" key="1">
    <source>
        <dbReference type="SAM" id="SignalP"/>
    </source>
</evidence>
<sequence>MGSLALSLMCFIIFISSLALKASDLFLIESGSPLILTLNSSYSLFIRLLSLTKSGLLSFLVGSTLRLKYVSGFRGSILCFRQNGTHKSAKLAASAIASKVRSAPPSSDM</sequence>
<keyword evidence="1" id="KW-0732">Signal</keyword>
<feature type="signal peptide" evidence="1">
    <location>
        <begin position="1"/>
        <end position="19"/>
    </location>
</feature>
<proteinExistence type="predicted"/>
<reference evidence="2" key="1">
    <citation type="submission" date="2018-02" db="EMBL/GenBank/DDBJ databases">
        <title>Rhizophora mucronata_Transcriptome.</title>
        <authorList>
            <person name="Meera S.P."/>
            <person name="Sreeshan A."/>
            <person name="Augustine A."/>
        </authorList>
    </citation>
    <scope>NUCLEOTIDE SEQUENCE</scope>
    <source>
        <tissue evidence="2">Leaf</tissue>
    </source>
</reference>
<protein>
    <recommendedName>
        <fullName evidence="3">Secreted protein</fullName>
    </recommendedName>
</protein>
<evidence type="ECO:0008006" key="3">
    <source>
        <dbReference type="Google" id="ProtNLM"/>
    </source>
</evidence>
<evidence type="ECO:0000313" key="2">
    <source>
        <dbReference type="EMBL" id="MBX43353.1"/>
    </source>
</evidence>
<name>A0A2P2NLK5_RHIMU</name>
<accession>A0A2P2NLK5</accession>
<feature type="chain" id="PRO_5015104840" description="Secreted protein" evidence="1">
    <location>
        <begin position="20"/>
        <end position="109"/>
    </location>
</feature>
<dbReference type="AlphaFoldDB" id="A0A2P2NLK5"/>
<dbReference type="EMBL" id="GGEC01062869">
    <property type="protein sequence ID" value="MBX43353.1"/>
    <property type="molecule type" value="Transcribed_RNA"/>
</dbReference>
<organism evidence="2">
    <name type="scientific">Rhizophora mucronata</name>
    <name type="common">Asiatic mangrove</name>
    <dbReference type="NCBI Taxonomy" id="61149"/>
    <lineage>
        <taxon>Eukaryota</taxon>
        <taxon>Viridiplantae</taxon>
        <taxon>Streptophyta</taxon>
        <taxon>Embryophyta</taxon>
        <taxon>Tracheophyta</taxon>
        <taxon>Spermatophyta</taxon>
        <taxon>Magnoliopsida</taxon>
        <taxon>eudicotyledons</taxon>
        <taxon>Gunneridae</taxon>
        <taxon>Pentapetalae</taxon>
        <taxon>rosids</taxon>
        <taxon>fabids</taxon>
        <taxon>Malpighiales</taxon>
        <taxon>Rhizophoraceae</taxon>
        <taxon>Rhizophora</taxon>
    </lineage>
</organism>